<proteinExistence type="predicted"/>
<organism evidence="1">
    <name type="scientific">viral metagenome</name>
    <dbReference type="NCBI Taxonomy" id="1070528"/>
    <lineage>
        <taxon>unclassified sequences</taxon>
        <taxon>metagenomes</taxon>
        <taxon>organismal metagenomes</taxon>
    </lineage>
</organism>
<sequence length="116" mass="13662">MYYLKVTAEDANSLVYYCRNCGHTDNAPTTETICVSTTELKKNDQKYTHIINEYTKFDPTLPRINTIKCPNNECSSNKDGGEESREVIYIRYDDINMKYIYLCTHCDKMWKTIDYK</sequence>
<reference evidence="1" key="1">
    <citation type="journal article" date="2020" name="Nature">
        <title>Giant virus diversity and host interactions through global metagenomics.</title>
        <authorList>
            <person name="Schulz F."/>
            <person name="Roux S."/>
            <person name="Paez-Espino D."/>
            <person name="Jungbluth S."/>
            <person name="Walsh D.A."/>
            <person name="Denef V.J."/>
            <person name="McMahon K.D."/>
            <person name="Konstantinidis K.T."/>
            <person name="Eloe-Fadrosh E.A."/>
            <person name="Kyrpides N.C."/>
            <person name="Woyke T."/>
        </authorList>
    </citation>
    <scope>NUCLEOTIDE SEQUENCE</scope>
    <source>
        <strain evidence="1">GVMAG-M-3300023184-178</strain>
    </source>
</reference>
<evidence type="ECO:0000313" key="1">
    <source>
        <dbReference type="EMBL" id="QHT85205.1"/>
    </source>
</evidence>
<evidence type="ECO:0008006" key="2">
    <source>
        <dbReference type="Google" id="ProtNLM"/>
    </source>
</evidence>
<name>A0A6C0HYJ6_9ZZZZ</name>
<dbReference type="EMBL" id="MN740038">
    <property type="protein sequence ID" value="QHT85205.1"/>
    <property type="molecule type" value="Genomic_DNA"/>
</dbReference>
<dbReference type="SUPFAM" id="SSF57783">
    <property type="entry name" value="Zinc beta-ribbon"/>
    <property type="match status" value="1"/>
</dbReference>
<protein>
    <recommendedName>
        <fullName evidence="2">DNA-directed RNA polymerase M/15kDa subunit domain-containing protein</fullName>
    </recommendedName>
</protein>
<accession>A0A6C0HYJ6</accession>
<dbReference type="Gene3D" id="2.20.25.10">
    <property type="match status" value="1"/>
</dbReference>
<dbReference type="AlphaFoldDB" id="A0A6C0HYJ6"/>